<dbReference type="RefSeq" id="WP_089556490.1">
    <property type="nucleotide sequence ID" value="NZ_CP022474.1"/>
</dbReference>
<feature type="transmembrane region" description="Helical" evidence="1">
    <location>
        <begin position="163"/>
        <end position="187"/>
    </location>
</feature>
<gene>
    <name evidence="2" type="ORF">CG419_03695</name>
</gene>
<protein>
    <recommendedName>
        <fullName evidence="4">TraX protein</fullName>
    </recommendedName>
</protein>
<feature type="transmembrane region" description="Helical" evidence="1">
    <location>
        <begin position="96"/>
        <end position="118"/>
    </location>
</feature>
<dbReference type="Proteomes" id="UP000199749">
    <property type="component" value="Chromosome"/>
</dbReference>
<keyword evidence="1" id="KW-0812">Transmembrane</keyword>
<name>A0AAC9UQU8_LATCU</name>
<organism evidence="2 3">
    <name type="scientific">Latilactobacillus curvatus</name>
    <name type="common">Lactobacillus curvatus</name>
    <dbReference type="NCBI Taxonomy" id="28038"/>
    <lineage>
        <taxon>Bacteria</taxon>
        <taxon>Bacillati</taxon>
        <taxon>Bacillota</taxon>
        <taxon>Bacilli</taxon>
        <taxon>Lactobacillales</taxon>
        <taxon>Lactobacillaceae</taxon>
        <taxon>Latilactobacillus</taxon>
    </lineage>
</organism>
<feature type="transmembrane region" description="Helical" evidence="1">
    <location>
        <begin position="72"/>
        <end position="90"/>
    </location>
</feature>
<reference evidence="2 3" key="1">
    <citation type="submission" date="2017-07" db="EMBL/GenBank/DDBJ databases">
        <title>Lactobacillus curvatus MRS6 whole genome.</title>
        <authorList>
            <person name="Jans C."/>
            <person name="Lagler S."/>
            <person name="Lacroix C."/>
            <person name="Meile L."/>
            <person name="Stevens M.J.A."/>
        </authorList>
    </citation>
    <scope>NUCLEOTIDE SEQUENCE [LARGE SCALE GENOMIC DNA]</scope>
    <source>
        <strain evidence="2 3">MRS6</strain>
    </source>
</reference>
<evidence type="ECO:0008006" key="4">
    <source>
        <dbReference type="Google" id="ProtNLM"/>
    </source>
</evidence>
<dbReference type="Pfam" id="PF05857">
    <property type="entry name" value="TraX"/>
    <property type="match status" value="1"/>
</dbReference>
<feature type="transmembrane region" description="Helical" evidence="1">
    <location>
        <begin position="12"/>
        <end position="31"/>
    </location>
</feature>
<evidence type="ECO:0000313" key="2">
    <source>
        <dbReference type="EMBL" id="ASN59780.1"/>
    </source>
</evidence>
<keyword evidence="1" id="KW-0472">Membrane</keyword>
<dbReference type="InterPro" id="IPR008875">
    <property type="entry name" value="TraX"/>
</dbReference>
<dbReference type="AlphaFoldDB" id="A0AAC9UQU8"/>
<keyword evidence="1" id="KW-1133">Transmembrane helix</keyword>
<accession>A0AAC9UQU8</accession>
<proteinExistence type="predicted"/>
<feature type="transmembrane region" description="Helical" evidence="1">
    <location>
        <begin position="199"/>
        <end position="218"/>
    </location>
</feature>
<feature type="transmembrane region" description="Helical" evidence="1">
    <location>
        <begin position="247"/>
        <end position="269"/>
    </location>
</feature>
<feature type="transmembrane region" description="Helical" evidence="1">
    <location>
        <begin position="130"/>
        <end position="151"/>
    </location>
</feature>
<evidence type="ECO:0000256" key="1">
    <source>
        <dbReference type="SAM" id="Phobius"/>
    </source>
</evidence>
<evidence type="ECO:0000313" key="3">
    <source>
        <dbReference type="Proteomes" id="UP000199749"/>
    </source>
</evidence>
<sequence>MQTKSYQVLNNFDIKVIGIILMFIDHVHQMFAGAGVPGWVDWFGRPVATIFFFMAVEGFTHTRNQKRYMFQLLVGFWIMNLGSRIVQHFFEVGNLALANNIFTDLFIAVLAMYGIQEISAGRRAHRTKQILTGVLAIIVPILVSLLVIGLIVNPKTAMFAANLGMVVPTITLAENSIFLYIGVFFYLFRNNRTLQCLTVLVFALINAGANSGFAFTGLFTSNTQWMMIFAIIPILLYNGQKGRSMKYFFYFFYPIHIWLLYILASLMGVGA</sequence>
<feature type="transmembrane region" description="Helical" evidence="1">
    <location>
        <begin position="43"/>
        <end position="60"/>
    </location>
</feature>
<dbReference type="EMBL" id="CP022474">
    <property type="protein sequence ID" value="ASN59780.1"/>
    <property type="molecule type" value="Genomic_DNA"/>
</dbReference>
<feature type="transmembrane region" description="Helical" evidence="1">
    <location>
        <begin position="224"/>
        <end position="240"/>
    </location>
</feature>